<organism evidence="5">
    <name type="scientific">marine metagenome</name>
    <dbReference type="NCBI Taxonomy" id="408172"/>
    <lineage>
        <taxon>unclassified sequences</taxon>
        <taxon>metagenomes</taxon>
        <taxon>ecological metagenomes</taxon>
    </lineage>
</organism>
<dbReference type="SUPFAM" id="SSF52172">
    <property type="entry name" value="CheY-like"/>
    <property type="match status" value="1"/>
</dbReference>
<dbReference type="PROSITE" id="PS50110">
    <property type="entry name" value="RESPONSE_REGULATORY"/>
    <property type="match status" value="1"/>
</dbReference>
<keyword evidence="1" id="KW-0597">Phosphoprotein</keyword>
<evidence type="ECO:0000256" key="1">
    <source>
        <dbReference type="ARBA" id="ARBA00022553"/>
    </source>
</evidence>
<dbReference type="SUPFAM" id="SSF46894">
    <property type="entry name" value="C-terminal effector domain of the bipartite response regulators"/>
    <property type="match status" value="1"/>
</dbReference>
<feature type="domain" description="HTH luxR-type" evidence="3">
    <location>
        <begin position="97"/>
        <end position="153"/>
    </location>
</feature>
<dbReference type="GO" id="GO:0000160">
    <property type="term" value="P:phosphorelay signal transduction system"/>
    <property type="evidence" value="ECO:0007669"/>
    <property type="project" value="InterPro"/>
</dbReference>
<dbReference type="SMART" id="SM00421">
    <property type="entry name" value="HTH_LUXR"/>
    <property type="match status" value="1"/>
</dbReference>
<dbReference type="CDD" id="cd17535">
    <property type="entry name" value="REC_NarL-like"/>
    <property type="match status" value="1"/>
</dbReference>
<evidence type="ECO:0000259" key="3">
    <source>
        <dbReference type="PROSITE" id="PS50043"/>
    </source>
</evidence>
<dbReference type="Pfam" id="PF00072">
    <property type="entry name" value="Response_reg"/>
    <property type="match status" value="1"/>
</dbReference>
<dbReference type="InterPro" id="IPR001789">
    <property type="entry name" value="Sig_transdc_resp-reg_receiver"/>
</dbReference>
<dbReference type="PROSITE" id="PS50043">
    <property type="entry name" value="HTH_LUXR_2"/>
    <property type="match status" value="1"/>
</dbReference>
<dbReference type="InterPro" id="IPR058245">
    <property type="entry name" value="NreC/VraR/RcsB-like_REC"/>
</dbReference>
<dbReference type="EMBL" id="UINC01035843">
    <property type="protein sequence ID" value="SVB28895.1"/>
    <property type="molecule type" value="Genomic_DNA"/>
</dbReference>
<evidence type="ECO:0000256" key="2">
    <source>
        <dbReference type="ARBA" id="ARBA00023125"/>
    </source>
</evidence>
<proteinExistence type="predicted"/>
<keyword evidence="2" id="KW-0238">DNA-binding</keyword>
<dbReference type="PANTHER" id="PTHR43214">
    <property type="entry name" value="TWO-COMPONENT RESPONSE REGULATOR"/>
    <property type="match status" value="1"/>
</dbReference>
<protein>
    <recommendedName>
        <fullName evidence="6">Response regulatory domain-containing protein</fullName>
    </recommendedName>
</protein>
<dbReference type="InterPro" id="IPR011006">
    <property type="entry name" value="CheY-like_superfamily"/>
</dbReference>
<name>A0A382CS06_9ZZZZ</name>
<evidence type="ECO:0000259" key="4">
    <source>
        <dbReference type="PROSITE" id="PS50110"/>
    </source>
</evidence>
<dbReference type="InterPro" id="IPR000792">
    <property type="entry name" value="Tscrpt_reg_LuxR_C"/>
</dbReference>
<dbReference type="GO" id="GO:0003677">
    <property type="term" value="F:DNA binding"/>
    <property type="evidence" value="ECO:0007669"/>
    <property type="project" value="UniProtKB-KW"/>
</dbReference>
<dbReference type="Pfam" id="PF00196">
    <property type="entry name" value="GerE"/>
    <property type="match status" value="1"/>
</dbReference>
<dbReference type="Gene3D" id="3.40.50.2300">
    <property type="match status" value="1"/>
</dbReference>
<dbReference type="PRINTS" id="PR00038">
    <property type="entry name" value="HTHLUXR"/>
</dbReference>
<sequence>CDIVLLDAIMPGPSTLDIIKNLKAEFPKVSVLVSTSYSDMDFIIRCFKAGAKGYFLITGSIEHLIDLINKVHRGETVLPPEVSKKMAMNNIGHKSHIQLAHEILSDRELGVMCLMASGKGLSYVAEILSLSPKTVSSHRNNVMKKWGGRITLK</sequence>
<gene>
    <name evidence="5" type="ORF">METZ01_LOCUS181749</name>
</gene>
<dbReference type="AlphaFoldDB" id="A0A382CS06"/>
<dbReference type="InterPro" id="IPR039420">
    <property type="entry name" value="WalR-like"/>
</dbReference>
<feature type="domain" description="Response regulatory" evidence="4">
    <location>
        <begin position="1"/>
        <end position="72"/>
    </location>
</feature>
<dbReference type="GO" id="GO:0006355">
    <property type="term" value="P:regulation of DNA-templated transcription"/>
    <property type="evidence" value="ECO:0007669"/>
    <property type="project" value="InterPro"/>
</dbReference>
<dbReference type="InterPro" id="IPR016032">
    <property type="entry name" value="Sig_transdc_resp-reg_C-effctor"/>
</dbReference>
<evidence type="ECO:0008006" key="6">
    <source>
        <dbReference type="Google" id="ProtNLM"/>
    </source>
</evidence>
<feature type="non-terminal residue" evidence="5">
    <location>
        <position position="1"/>
    </location>
</feature>
<evidence type="ECO:0000313" key="5">
    <source>
        <dbReference type="EMBL" id="SVB28895.1"/>
    </source>
</evidence>
<reference evidence="5" key="1">
    <citation type="submission" date="2018-05" db="EMBL/GenBank/DDBJ databases">
        <authorList>
            <person name="Lanie J.A."/>
            <person name="Ng W.-L."/>
            <person name="Kazmierczak K.M."/>
            <person name="Andrzejewski T.M."/>
            <person name="Davidsen T.M."/>
            <person name="Wayne K.J."/>
            <person name="Tettelin H."/>
            <person name="Glass J.I."/>
            <person name="Rusch D."/>
            <person name="Podicherti R."/>
            <person name="Tsui H.-C.T."/>
            <person name="Winkler M.E."/>
        </authorList>
    </citation>
    <scope>NUCLEOTIDE SEQUENCE</scope>
</reference>
<dbReference type="CDD" id="cd06170">
    <property type="entry name" value="LuxR_C_like"/>
    <property type="match status" value="1"/>
</dbReference>
<accession>A0A382CS06</accession>